<sequence>MVRLEGCGRGTPESKRWRDGLEPNGYRTVAFESGKPARSVDGEPRSLEAVRDTVFGHSVTTIVPTIPALMWGSQK</sequence>
<dbReference type="EMBL" id="CP002839">
    <property type="protein sequence ID" value="AEH37480.1"/>
    <property type="molecule type" value="Genomic_DNA"/>
</dbReference>
<keyword evidence="3" id="KW-1185">Reference proteome</keyword>
<feature type="compositionally biased region" description="Basic and acidic residues" evidence="1">
    <location>
        <begin position="12"/>
        <end position="21"/>
    </location>
</feature>
<evidence type="ECO:0000256" key="1">
    <source>
        <dbReference type="SAM" id="MobiDB-lite"/>
    </source>
</evidence>
<gene>
    <name evidence="2" type="ordered locus">Halxa_2864</name>
</gene>
<feature type="region of interest" description="Disordered" evidence="1">
    <location>
        <begin position="1"/>
        <end position="21"/>
    </location>
</feature>
<organism evidence="2 3">
    <name type="scientific">Halopiger xanaduensis (strain DSM 18323 / JCM 14033 / SH-6)</name>
    <dbReference type="NCBI Taxonomy" id="797210"/>
    <lineage>
        <taxon>Archaea</taxon>
        <taxon>Methanobacteriati</taxon>
        <taxon>Methanobacteriota</taxon>
        <taxon>Stenosarchaea group</taxon>
        <taxon>Halobacteria</taxon>
        <taxon>Halobacteriales</taxon>
        <taxon>Natrialbaceae</taxon>
        <taxon>Halopiger</taxon>
    </lineage>
</organism>
<name>F8D480_HALXS</name>
<dbReference type="KEGG" id="hxa:Halxa_2864"/>
<evidence type="ECO:0000313" key="2">
    <source>
        <dbReference type="EMBL" id="AEH37480.1"/>
    </source>
</evidence>
<protein>
    <submittedName>
        <fullName evidence="2">Uncharacterized protein</fullName>
    </submittedName>
</protein>
<dbReference type="Proteomes" id="UP000006794">
    <property type="component" value="Chromosome"/>
</dbReference>
<dbReference type="HOGENOM" id="CLU_2662269_0_0_2"/>
<dbReference type="AlphaFoldDB" id="F8D480"/>
<evidence type="ECO:0000313" key="3">
    <source>
        <dbReference type="Proteomes" id="UP000006794"/>
    </source>
</evidence>
<reference evidence="2 3" key="1">
    <citation type="journal article" date="2012" name="Stand. Genomic Sci.">
        <title>Complete genome sequence of Halopiger xanaduensis type strain (SH-6(T)).</title>
        <authorList>
            <person name="Anderson I."/>
            <person name="Tindall B.J."/>
            <person name="Rohde M."/>
            <person name="Lucas S."/>
            <person name="Han J."/>
            <person name="Lapidus A."/>
            <person name="Cheng J.F."/>
            <person name="Goodwin L."/>
            <person name="Pitluck S."/>
            <person name="Peters L."/>
            <person name="Pati A."/>
            <person name="Mikhailova N."/>
            <person name="Pagani I."/>
            <person name="Teshima H."/>
            <person name="Han C."/>
            <person name="Tapia R."/>
            <person name="Land M."/>
            <person name="Woyke T."/>
            <person name="Klenk H.P."/>
            <person name="Kyrpides N."/>
            <person name="Ivanova N."/>
        </authorList>
    </citation>
    <scope>NUCLEOTIDE SEQUENCE [LARGE SCALE GENOMIC DNA]</scope>
    <source>
        <strain evidence="3">DSM 18323 / JCM 14033 / SH-6</strain>
    </source>
</reference>
<proteinExistence type="predicted"/>
<accession>F8D480</accession>